<reference evidence="8" key="1">
    <citation type="submission" date="2020-07" db="EMBL/GenBank/DDBJ databases">
        <authorList>
            <person name="Lin J."/>
        </authorList>
    </citation>
    <scope>NUCLEOTIDE SEQUENCE</scope>
</reference>
<dbReference type="GO" id="GO:0004674">
    <property type="term" value="F:protein serine/threonine kinase activity"/>
    <property type="evidence" value="ECO:0007669"/>
    <property type="project" value="UniProtKB-KW"/>
</dbReference>
<dbReference type="PROSITE" id="PS50011">
    <property type="entry name" value="PROTEIN_KINASE_DOM"/>
    <property type="match status" value="1"/>
</dbReference>
<evidence type="ECO:0000256" key="2">
    <source>
        <dbReference type="ARBA" id="ARBA00022679"/>
    </source>
</evidence>
<dbReference type="SUPFAM" id="SSF56112">
    <property type="entry name" value="Protein kinase-like (PK-like)"/>
    <property type="match status" value="1"/>
</dbReference>
<dbReference type="EMBL" id="LR862139">
    <property type="protein sequence ID" value="CAD1818654.1"/>
    <property type="molecule type" value="Genomic_DNA"/>
</dbReference>
<dbReference type="GO" id="GO:0005524">
    <property type="term" value="F:ATP binding"/>
    <property type="evidence" value="ECO:0007669"/>
    <property type="project" value="UniProtKB-KW"/>
</dbReference>
<sequence length="342" mass="36874">MRGLSHPNALRLLEVMATRSKICLVTFREEAEVRATARGAGSHGHGAGTARARRGGGLQCWRRGTRAGAGEGRTGGRRGERGTARGLRGGQGAGDGAGHGLQRGARWPRVRRGRSAGGVVVGCTGSTGPKWPHLLHIVATLRYCHARGVAHRDVKPQNLLLARDGALKLSDFGLAALAEQRGATGAYARRAGPWPTRYCLLMALRLSLELVSLLMLRVRRGARRSMVVRVILFVLLAGQLPFDDANISLMSGRIHRRDYAFPPWVSPFCNHLISLYARCRLPVAARKIEDRKILLTAASKYSVSLKGLFGCTFSGFASDSSQAKAGSTMDSSSSTKFSLRLI</sequence>
<accession>A0A6V7NJU7</accession>
<evidence type="ECO:0000256" key="1">
    <source>
        <dbReference type="ARBA" id="ARBA00022527"/>
    </source>
</evidence>
<dbReference type="InterPro" id="IPR008271">
    <property type="entry name" value="Ser/Thr_kinase_AS"/>
</dbReference>
<evidence type="ECO:0000256" key="3">
    <source>
        <dbReference type="ARBA" id="ARBA00022741"/>
    </source>
</evidence>
<dbReference type="PANTHER" id="PTHR43895">
    <property type="entry name" value="CALCIUM/CALMODULIN-DEPENDENT PROTEIN KINASE KINASE-RELATED"/>
    <property type="match status" value="1"/>
</dbReference>
<dbReference type="GO" id="GO:0007165">
    <property type="term" value="P:signal transduction"/>
    <property type="evidence" value="ECO:0007669"/>
    <property type="project" value="TreeGrafter"/>
</dbReference>
<proteinExistence type="predicted"/>
<name>A0A6V7NJU7_ANACO</name>
<feature type="domain" description="Protein kinase" evidence="7">
    <location>
        <begin position="1"/>
        <end position="302"/>
    </location>
</feature>
<keyword evidence="2" id="KW-0808">Transferase</keyword>
<dbReference type="Pfam" id="PF00069">
    <property type="entry name" value="Pkinase"/>
    <property type="match status" value="1"/>
</dbReference>
<dbReference type="PROSITE" id="PS00108">
    <property type="entry name" value="PROTEIN_KINASE_ST"/>
    <property type="match status" value="1"/>
</dbReference>
<keyword evidence="5" id="KW-0067">ATP-binding</keyword>
<keyword evidence="1" id="KW-0723">Serine/threonine-protein kinase</keyword>
<organism evidence="8">
    <name type="scientific">Ananas comosus var. bracteatus</name>
    <name type="common">red pineapple</name>
    <dbReference type="NCBI Taxonomy" id="296719"/>
    <lineage>
        <taxon>Eukaryota</taxon>
        <taxon>Viridiplantae</taxon>
        <taxon>Streptophyta</taxon>
        <taxon>Embryophyta</taxon>
        <taxon>Tracheophyta</taxon>
        <taxon>Spermatophyta</taxon>
        <taxon>Magnoliopsida</taxon>
        <taxon>Liliopsida</taxon>
        <taxon>Poales</taxon>
        <taxon>Bromeliaceae</taxon>
        <taxon>Bromelioideae</taxon>
        <taxon>Ananas</taxon>
    </lineage>
</organism>
<keyword evidence="4" id="KW-0418">Kinase</keyword>
<dbReference type="InterPro" id="IPR000719">
    <property type="entry name" value="Prot_kinase_dom"/>
</dbReference>
<evidence type="ECO:0000256" key="5">
    <source>
        <dbReference type="ARBA" id="ARBA00022840"/>
    </source>
</evidence>
<evidence type="ECO:0000256" key="4">
    <source>
        <dbReference type="ARBA" id="ARBA00022777"/>
    </source>
</evidence>
<dbReference type="Gene3D" id="1.10.510.10">
    <property type="entry name" value="Transferase(Phosphotransferase) domain 1"/>
    <property type="match status" value="2"/>
</dbReference>
<dbReference type="SMART" id="SM00220">
    <property type="entry name" value="S_TKc"/>
    <property type="match status" value="1"/>
</dbReference>
<feature type="region of interest" description="Disordered" evidence="6">
    <location>
        <begin position="38"/>
        <end position="104"/>
    </location>
</feature>
<dbReference type="InterPro" id="IPR011009">
    <property type="entry name" value="Kinase-like_dom_sf"/>
</dbReference>
<evidence type="ECO:0000256" key="6">
    <source>
        <dbReference type="SAM" id="MobiDB-lite"/>
    </source>
</evidence>
<evidence type="ECO:0000259" key="7">
    <source>
        <dbReference type="PROSITE" id="PS50011"/>
    </source>
</evidence>
<evidence type="ECO:0000313" key="8">
    <source>
        <dbReference type="EMBL" id="CAD1818654.1"/>
    </source>
</evidence>
<feature type="compositionally biased region" description="Gly residues" evidence="6">
    <location>
        <begin position="87"/>
        <end position="101"/>
    </location>
</feature>
<keyword evidence="3" id="KW-0547">Nucleotide-binding</keyword>
<protein>
    <recommendedName>
        <fullName evidence="7">Protein kinase domain-containing protein</fullName>
    </recommendedName>
</protein>
<gene>
    <name evidence="8" type="ORF">CB5_LOCUS1865</name>
</gene>
<dbReference type="PANTHER" id="PTHR43895:SF33">
    <property type="entry name" value="PROTEIN KINASE DOMAIN-CONTAINING PROTEIN"/>
    <property type="match status" value="1"/>
</dbReference>
<dbReference type="AlphaFoldDB" id="A0A6V7NJU7"/>